<dbReference type="Gene3D" id="2.40.50.140">
    <property type="entry name" value="Nucleic acid-binding proteins"/>
    <property type="match status" value="1"/>
</dbReference>
<feature type="compositionally biased region" description="Gly residues" evidence="3">
    <location>
        <begin position="145"/>
        <end position="164"/>
    </location>
</feature>
<dbReference type="PANTHER" id="PTHR10302:SF0">
    <property type="entry name" value="SINGLE-STRANDED DNA-BINDING PROTEIN, MITOCHONDRIAL"/>
    <property type="match status" value="1"/>
</dbReference>
<organism evidence="4 5">
    <name type="scientific">Bifidobacterium samirii</name>
    <dbReference type="NCBI Taxonomy" id="2306974"/>
    <lineage>
        <taxon>Bacteria</taxon>
        <taxon>Bacillati</taxon>
        <taxon>Actinomycetota</taxon>
        <taxon>Actinomycetes</taxon>
        <taxon>Bifidobacteriales</taxon>
        <taxon>Bifidobacteriaceae</taxon>
        <taxon>Bifidobacterium</taxon>
    </lineage>
</organism>
<feature type="compositionally biased region" description="Low complexity" evidence="3">
    <location>
        <begin position="214"/>
        <end position="247"/>
    </location>
</feature>
<dbReference type="AlphaFoldDB" id="A0A430FWQ9"/>
<keyword evidence="1 2" id="KW-0238">DNA-binding</keyword>
<dbReference type="OrthoDB" id="4427276at2"/>
<comment type="caution">
    <text evidence="4">The sequence shown here is derived from an EMBL/GenBank/DDBJ whole genome shotgun (WGS) entry which is preliminary data.</text>
</comment>
<dbReference type="GO" id="GO:0003697">
    <property type="term" value="F:single-stranded DNA binding"/>
    <property type="evidence" value="ECO:0007669"/>
    <property type="project" value="InterPro"/>
</dbReference>
<evidence type="ECO:0000313" key="4">
    <source>
        <dbReference type="EMBL" id="RSX58801.1"/>
    </source>
</evidence>
<dbReference type="Proteomes" id="UP000287470">
    <property type="component" value="Unassembled WGS sequence"/>
</dbReference>
<evidence type="ECO:0000313" key="5">
    <source>
        <dbReference type="Proteomes" id="UP000287470"/>
    </source>
</evidence>
<gene>
    <name evidence="4" type="ORF">D2E24_0097</name>
</gene>
<dbReference type="GO" id="GO:0009295">
    <property type="term" value="C:nucleoid"/>
    <property type="evidence" value="ECO:0007669"/>
    <property type="project" value="TreeGrafter"/>
</dbReference>
<keyword evidence="5" id="KW-1185">Reference proteome</keyword>
<dbReference type="PANTHER" id="PTHR10302">
    <property type="entry name" value="SINGLE-STRANDED DNA-BINDING PROTEIN"/>
    <property type="match status" value="1"/>
</dbReference>
<dbReference type="InterPro" id="IPR012340">
    <property type="entry name" value="NA-bd_OB-fold"/>
</dbReference>
<reference evidence="4 5" key="1">
    <citation type="submission" date="2018-09" db="EMBL/GenBank/DDBJ databases">
        <title>Characterization of the phylogenetic diversity of five novel species belonging to the genus Bifidobacterium.</title>
        <authorList>
            <person name="Lugli G.A."/>
            <person name="Duranti S."/>
            <person name="Milani C."/>
        </authorList>
    </citation>
    <scope>NUCLEOTIDE SEQUENCE [LARGE SCALE GENOMIC DNA]</scope>
    <source>
        <strain evidence="4 5">2033B</strain>
    </source>
</reference>
<evidence type="ECO:0000256" key="2">
    <source>
        <dbReference type="PROSITE-ProRule" id="PRU00252"/>
    </source>
</evidence>
<dbReference type="CDD" id="cd04496">
    <property type="entry name" value="SSB_OBF"/>
    <property type="match status" value="1"/>
</dbReference>
<dbReference type="Pfam" id="PF00436">
    <property type="entry name" value="SSB"/>
    <property type="match status" value="1"/>
</dbReference>
<dbReference type="RefSeq" id="WP_125967373.1">
    <property type="nucleotide sequence ID" value="NZ_QXGK01000001.1"/>
</dbReference>
<feature type="region of interest" description="Disordered" evidence="3">
    <location>
        <begin position="112"/>
        <end position="194"/>
    </location>
</feature>
<dbReference type="EMBL" id="QXGK01000001">
    <property type="protein sequence ID" value="RSX58801.1"/>
    <property type="molecule type" value="Genomic_DNA"/>
</dbReference>
<feature type="region of interest" description="Disordered" evidence="3">
    <location>
        <begin position="214"/>
        <end position="264"/>
    </location>
</feature>
<dbReference type="SUPFAM" id="SSF50249">
    <property type="entry name" value="Nucleic acid-binding proteins"/>
    <property type="match status" value="1"/>
</dbReference>
<protein>
    <submittedName>
        <fullName evidence="4">Single-stranded DNA-binding protein</fullName>
    </submittedName>
</protein>
<sequence length="264" mass="26816">MALQQNTITLTGRLGAEPQPFGPSQPPTMCSFRLAVSRGYYDDARQWRTLPTTWVTVKAYRALAHNVLTCLHKGNPVIVTGTLGMDEWSDANGRRQTNLFVNASTVGHDLNYGTTYLSQPRRDQPAANGQPVNGQPVNGQPADGTGNGGPAGGPNFGPNGGTGAGNADPFAPVPSSGFTPGRPPQVGGPVGPVAPVSIDVSDDVADPFLAAAAATAEADAVMSAAAPASSAVPAAPVAESAPTSPADDVPPPDAPPADFDDPAF</sequence>
<feature type="compositionally biased region" description="Low complexity" evidence="3">
    <location>
        <begin position="184"/>
        <end position="194"/>
    </location>
</feature>
<dbReference type="InterPro" id="IPR011344">
    <property type="entry name" value="ssDNA-bd"/>
</dbReference>
<evidence type="ECO:0000256" key="1">
    <source>
        <dbReference type="ARBA" id="ARBA00023125"/>
    </source>
</evidence>
<proteinExistence type="predicted"/>
<accession>A0A430FWQ9</accession>
<dbReference type="InterPro" id="IPR000424">
    <property type="entry name" value="Primosome_PriB/ssb"/>
</dbReference>
<name>A0A430FWQ9_9BIFI</name>
<dbReference type="PROSITE" id="PS50935">
    <property type="entry name" value="SSB"/>
    <property type="match status" value="1"/>
</dbReference>
<dbReference type="GO" id="GO:0006260">
    <property type="term" value="P:DNA replication"/>
    <property type="evidence" value="ECO:0007669"/>
    <property type="project" value="InterPro"/>
</dbReference>
<evidence type="ECO:0000256" key="3">
    <source>
        <dbReference type="SAM" id="MobiDB-lite"/>
    </source>
</evidence>